<dbReference type="RefSeq" id="WP_192963380.1">
    <property type="nucleotide sequence ID" value="NZ_LN713926.1"/>
</dbReference>
<accession>A0A0G4E4N1</accession>
<gene>
    <name evidence="1" type="ORF">PQBR57_0242</name>
</gene>
<reference evidence="1" key="1">
    <citation type="submission" date="2014-12" db="EMBL/GenBank/DDBJ databases">
        <authorList>
            <person name="Hall J."/>
        </authorList>
    </citation>
    <scope>NUCLEOTIDE SEQUENCE [LARGE SCALE GENOMIC DNA]</scope>
    <source>
        <strain evidence="1">SBW25</strain>
        <plasmid evidence="1">pQBR57</plasmid>
    </source>
</reference>
<keyword evidence="1" id="KW-0614">Plasmid</keyword>
<organism evidence="1">
    <name type="scientific">Pseudomonas fluorescens (strain SBW25)</name>
    <dbReference type="NCBI Taxonomy" id="216595"/>
    <lineage>
        <taxon>Bacteria</taxon>
        <taxon>Pseudomonadati</taxon>
        <taxon>Pseudomonadota</taxon>
        <taxon>Gammaproteobacteria</taxon>
        <taxon>Pseudomonadales</taxon>
        <taxon>Pseudomonadaceae</taxon>
        <taxon>Pseudomonas</taxon>
    </lineage>
</organism>
<sequence length="217" mass="24638">MTAYKIMRARHYEQGSLVDTTQINYGYRTGRSHSAKALADAAIEVCSQSKITFQQLIDFIHKQQVRASDVTVPNTITRAQATTLKFLGRSAPSIVEFDFGATFWEALYERIRTEERPDCPSRLKSYFASRDTESLRLYRDEHWADRMGDKLTCAIDISGCPIAFDVDTVILDKVGGEMTFKSARPHVLRYWDQETSSKPIMEVLLQGTVVLGEQITL</sequence>
<geneLocation type="plasmid" evidence="1">
    <name>pQBR57</name>
</geneLocation>
<proteinExistence type="predicted"/>
<dbReference type="EMBL" id="LN713926">
    <property type="protein sequence ID" value="CEK42195.1"/>
    <property type="molecule type" value="Genomic_DNA"/>
</dbReference>
<dbReference type="SUPFAM" id="SSF56399">
    <property type="entry name" value="ADP-ribosylation"/>
    <property type="match status" value="1"/>
</dbReference>
<evidence type="ECO:0000313" key="1">
    <source>
        <dbReference type="EMBL" id="CEK42195.1"/>
    </source>
</evidence>
<reference evidence="1" key="2">
    <citation type="submission" date="2015-06" db="EMBL/GenBank/DDBJ databases">
        <title>Environmentally co-occuring mercury resistance plasmids are genetically and phenotypically diverse and confer variable context-dependent fitness effects.</title>
        <authorList>
            <person name="Hall J.P.J."/>
            <person name="Harrison E."/>
            <person name="Lilley A.K."/>
            <person name="Paterson S."/>
            <person name="Spiers A.J."/>
            <person name="Brockhurst M.A."/>
        </authorList>
    </citation>
    <scope>NUCLEOTIDE SEQUENCE [LARGE SCALE GENOMIC DNA]</scope>
    <source>
        <strain evidence="1">SBW25</strain>
        <plasmid evidence="1">pQBR57</plasmid>
    </source>
</reference>
<dbReference type="AlphaFoldDB" id="A0A0G4E4N1"/>
<protein>
    <submittedName>
        <fullName evidence="1">Uncharacterized protein</fullName>
    </submittedName>
</protein>
<name>A0A0G4E4N1_PSEFS</name>